<comment type="caution">
    <text evidence="1">The sequence shown here is derived from an EMBL/GenBank/DDBJ whole genome shotgun (WGS) entry which is preliminary data.</text>
</comment>
<accession>A0ABV7UTC1</accession>
<keyword evidence="2" id="KW-1185">Reference proteome</keyword>
<name>A0ABV7UTC1_9GAMM</name>
<proteinExistence type="predicted"/>
<reference evidence="2" key="1">
    <citation type="journal article" date="2019" name="Int. J. Syst. Evol. Microbiol.">
        <title>The Global Catalogue of Microorganisms (GCM) 10K type strain sequencing project: providing services to taxonomists for standard genome sequencing and annotation.</title>
        <authorList>
            <consortium name="The Broad Institute Genomics Platform"/>
            <consortium name="The Broad Institute Genome Sequencing Center for Infectious Disease"/>
            <person name="Wu L."/>
            <person name="Ma J."/>
        </authorList>
    </citation>
    <scope>NUCLEOTIDE SEQUENCE [LARGE SCALE GENOMIC DNA]</scope>
    <source>
        <strain evidence="2">KCTC 42211</strain>
    </source>
</reference>
<protein>
    <submittedName>
        <fullName evidence="1">Uncharacterized protein</fullName>
    </submittedName>
</protein>
<sequence>MGFLGWLQEGRRLPTSGTRLGEAYRYVKLIISILSIGCDYGDLELLTMAVRQAGLSALQGVVERLAAQCPSFVRPPSEDAMFQTAMQRLALHEAAPAGAAGTRETRRG</sequence>
<evidence type="ECO:0000313" key="2">
    <source>
        <dbReference type="Proteomes" id="UP001595724"/>
    </source>
</evidence>
<evidence type="ECO:0000313" key="1">
    <source>
        <dbReference type="EMBL" id="MFC3659778.1"/>
    </source>
</evidence>
<gene>
    <name evidence="1" type="ORF">ACFOM9_06760</name>
</gene>
<organism evidence="1 2">
    <name type="scientific">Luteimonas notoginsengisoli</name>
    <dbReference type="NCBI Taxonomy" id="1578200"/>
    <lineage>
        <taxon>Bacteria</taxon>
        <taxon>Pseudomonadati</taxon>
        <taxon>Pseudomonadota</taxon>
        <taxon>Gammaproteobacteria</taxon>
        <taxon>Lysobacterales</taxon>
        <taxon>Lysobacteraceae</taxon>
        <taxon>Luteimonas</taxon>
    </lineage>
</organism>
<dbReference type="Proteomes" id="UP001595724">
    <property type="component" value="Unassembled WGS sequence"/>
</dbReference>
<dbReference type="EMBL" id="JBHRYF010000002">
    <property type="protein sequence ID" value="MFC3659778.1"/>
    <property type="molecule type" value="Genomic_DNA"/>
</dbReference>